<dbReference type="InterPro" id="IPR036691">
    <property type="entry name" value="Endo/exonu/phosph_ase_sf"/>
</dbReference>
<dbReference type="PANTHER" id="PTHR21523">
    <property type="match status" value="1"/>
</dbReference>
<dbReference type="Gene3D" id="3.60.10.10">
    <property type="entry name" value="Endonuclease/exonuclease/phosphatase"/>
    <property type="match status" value="1"/>
</dbReference>
<name>A0A016VEL1_9BILA</name>
<protein>
    <recommendedName>
        <fullName evidence="3">Reverse transcriptase domain-containing protein</fullName>
    </recommendedName>
</protein>
<feature type="region of interest" description="Disordered" evidence="1">
    <location>
        <begin position="453"/>
        <end position="484"/>
    </location>
</feature>
<gene>
    <name evidence="4" type="primary">Acey_s0011.g1523</name>
    <name evidence="4" type="ORF">Y032_0011g1523</name>
</gene>
<evidence type="ECO:0000313" key="5">
    <source>
        <dbReference type="Proteomes" id="UP000024635"/>
    </source>
</evidence>
<evidence type="ECO:0000256" key="1">
    <source>
        <dbReference type="SAM" id="MobiDB-lite"/>
    </source>
</evidence>
<dbReference type="SUPFAM" id="SSF56219">
    <property type="entry name" value="DNase I-like"/>
    <property type="match status" value="1"/>
</dbReference>
<dbReference type="Pfam" id="PF04870">
    <property type="entry name" value="Moulting_cycle"/>
    <property type="match status" value="1"/>
</dbReference>
<dbReference type="Pfam" id="PF03372">
    <property type="entry name" value="Exo_endo_phos"/>
    <property type="match status" value="1"/>
</dbReference>
<keyword evidence="2" id="KW-0812">Transmembrane</keyword>
<dbReference type="SUPFAM" id="SSF56672">
    <property type="entry name" value="DNA/RNA polymerases"/>
    <property type="match status" value="1"/>
</dbReference>
<keyword evidence="5" id="KW-1185">Reference proteome</keyword>
<dbReference type="CDD" id="cd01650">
    <property type="entry name" value="RT_nLTR_like"/>
    <property type="match status" value="1"/>
</dbReference>
<feature type="domain" description="Reverse transcriptase" evidence="3">
    <location>
        <begin position="972"/>
        <end position="1245"/>
    </location>
</feature>
<organism evidence="4 5">
    <name type="scientific">Ancylostoma ceylanicum</name>
    <dbReference type="NCBI Taxonomy" id="53326"/>
    <lineage>
        <taxon>Eukaryota</taxon>
        <taxon>Metazoa</taxon>
        <taxon>Ecdysozoa</taxon>
        <taxon>Nematoda</taxon>
        <taxon>Chromadorea</taxon>
        <taxon>Rhabditida</taxon>
        <taxon>Rhabditina</taxon>
        <taxon>Rhabditomorpha</taxon>
        <taxon>Strongyloidea</taxon>
        <taxon>Ancylostomatidae</taxon>
        <taxon>Ancylostomatinae</taxon>
        <taxon>Ancylostoma</taxon>
    </lineage>
</organism>
<dbReference type="InterPro" id="IPR005135">
    <property type="entry name" value="Endo/exonuclease/phosphatase"/>
</dbReference>
<feature type="transmembrane region" description="Helical" evidence="2">
    <location>
        <begin position="317"/>
        <end position="338"/>
    </location>
</feature>
<keyword evidence="2" id="KW-0472">Membrane</keyword>
<dbReference type="InterPro" id="IPR006954">
    <property type="entry name" value="Mlt-10-like"/>
</dbReference>
<dbReference type="PROSITE" id="PS50878">
    <property type="entry name" value="RT_POL"/>
    <property type="match status" value="1"/>
</dbReference>
<dbReference type="OrthoDB" id="5917548at2759"/>
<dbReference type="PANTHER" id="PTHR21523:SF37">
    <property type="entry name" value="MLT-TEN (MLT-10) RELATED"/>
    <property type="match status" value="1"/>
</dbReference>
<dbReference type="InterPro" id="IPR043502">
    <property type="entry name" value="DNA/RNA_pol_sf"/>
</dbReference>
<dbReference type="Pfam" id="PF00078">
    <property type="entry name" value="RVT_1"/>
    <property type="match status" value="1"/>
</dbReference>
<dbReference type="EMBL" id="JARK01001347">
    <property type="protein sequence ID" value="EYC26034.1"/>
    <property type="molecule type" value="Genomic_DNA"/>
</dbReference>
<dbReference type="Proteomes" id="UP000024635">
    <property type="component" value="Unassembled WGS sequence"/>
</dbReference>
<proteinExistence type="predicted"/>
<dbReference type="STRING" id="53326.A0A016VEL1"/>
<keyword evidence="2" id="KW-1133">Transmembrane helix</keyword>
<evidence type="ECO:0000313" key="4">
    <source>
        <dbReference type="EMBL" id="EYC26034.1"/>
    </source>
</evidence>
<sequence>MQKINVFGDEDDEVQMEKLMESAHYEGKQVDDQEKLMMGPVELIRDGILCYYYTSTGVFASNMFAAVKIGMAMSGKNVSNFDEKNVKMVSPRFLSVLPDEEEDETVKLISPSLFALHDEGHGIEKETSLAKTLSLLGKNDNEAWLDFIIEAAGVSDALDSMKDDLFTSKSTRRRDDPFHGPKGEQLWFSKENVTELFGEQERTKVELFEQLQKTFSKEQLLLMNRTGYFVMNDKQLDMVYGTSSPFHDPETRRRLSNVSEVDMPAAINNMVRGLAAETIEFKAQRRRSIVLSPLVLGSIILEPAVASQPVILSPVLLTPLVLSPAIFGAVILSPWVFVPVILAPRLLSPVILSPVMFSPIVLSPLAFDPLILCPGVGAPFILSPLVLSPFILSPVAINPLILSPFALTPFIGIPHTLSPLILSPFFLSPIVYSPPFISAFVLSPHALSPIIESNAVGHPTPPTLPRGKERRRRPNTPSAGVGRKPFSSAECLRLCTFNVRSISTTERLADFEASVKKIKFDIIGVSETRICGTGRMDFQSGYSLYHSGNSGRTNCGVGFYIHSSLAQQCRCFFHSERIIEVLVKLKAGQTLRVIQVHAPHSSKNDEEYESFLDELARIIDARKNRQLIVLGDFNATPGIREHDERYIGTHAAESRNARGSMLAQFCEERRLFLANSFFQKRMNARWTWRCAALSLKKEIDYVLVRNINDVKDVGVLTSINAGSDHRLLRCILKTQQTRRLARPYQGSRTVNKLLLRQYVEQQLTATSLSGEVNEDYGMITSIINAATDKATSYVPLPPRISQRTEKLFALRKNLRYGENSRKQAVEYAEVCKLVRKSLKQDLYLRHLKILEKAVQNGRIRIGRQENTYTRRSTPLLVRNPGEYNLSLPADFNHEDETIEAVKSFYNELYSSSFGPPLPPPGPIDLRFLPSEVEEALKTSKTRAAPGSDRVQSCALRPLCHILARPLCQFLNKVISTKTVPKELAYADTILLYKKGDSRDVANYRPISLLSTIYKVMTKILCRRLEKVIDELSIFPPEQAGFRKNFSAVDHIHTLDTILEKSYEYNVNLCLMFVDFTKAFDRVELPAVWQALETFGIEQDLIRVIQLLYANGTAAVKVGSRLAEINIQRGVRQGDSLSPLLFILTLQCALNNIRGLGKGFRMNGTMLTYLAYADDVVLLAHDCEELQALADALVSETSRIGLAVNISKTKWMKNSRAATDMEEESIEVNGEKIERVVEFVYLGHLISSPRNPIKALQRRIQAGREAYFKYRMFLRSSSVAIRLKRKLIHSCILPAVLYSCETWVWTREIATALRSAQRRLERSILGIRLSKKISAIAIRRRTGLSDWIHSALRRKWIYAKKLANGREDSWALLATNWMPEGSRCVGRPRTRWLDDIAKFKGCRARDITSDWVTLMDGDATKNAELFARTVQNKLCRCDVEIV</sequence>
<dbReference type="GO" id="GO:0003824">
    <property type="term" value="F:catalytic activity"/>
    <property type="evidence" value="ECO:0007669"/>
    <property type="project" value="InterPro"/>
</dbReference>
<feature type="transmembrane region" description="Helical" evidence="2">
    <location>
        <begin position="350"/>
        <end position="367"/>
    </location>
</feature>
<accession>A0A016VEL1</accession>
<evidence type="ECO:0000259" key="3">
    <source>
        <dbReference type="PROSITE" id="PS50878"/>
    </source>
</evidence>
<comment type="caution">
    <text evidence="4">The sequence shown here is derived from an EMBL/GenBank/DDBJ whole genome shotgun (WGS) entry which is preliminary data.</text>
</comment>
<dbReference type="InterPro" id="IPR000477">
    <property type="entry name" value="RT_dom"/>
</dbReference>
<feature type="transmembrane region" description="Helical" evidence="2">
    <location>
        <begin position="289"/>
        <end position="311"/>
    </location>
</feature>
<reference evidence="5" key="1">
    <citation type="journal article" date="2015" name="Nat. Genet.">
        <title>The genome and transcriptome of the zoonotic hookworm Ancylostoma ceylanicum identify infection-specific gene families.</title>
        <authorList>
            <person name="Schwarz E.M."/>
            <person name="Hu Y."/>
            <person name="Antoshechkin I."/>
            <person name="Miller M.M."/>
            <person name="Sternberg P.W."/>
            <person name="Aroian R.V."/>
        </authorList>
    </citation>
    <scope>NUCLEOTIDE SEQUENCE</scope>
    <source>
        <strain evidence="5">HY135</strain>
    </source>
</reference>
<evidence type="ECO:0000256" key="2">
    <source>
        <dbReference type="SAM" id="Phobius"/>
    </source>
</evidence>
<dbReference type="CDD" id="cd09076">
    <property type="entry name" value="L1-EN"/>
    <property type="match status" value="1"/>
</dbReference>
<feature type="transmembrane region" description="Helical" evidence="2">
    <location>
        <begin position="420"/>
        <end position="442"/>
    </location>
</feature>
<feature type="transmembrane region" description="Helical" evidence="2">
    <location>
        <begin position="387"/>
        <end position="408"/>
    </location>
</feature>